<evidence type="ECO:0000313" key="8">
    <source>
        <dbReference type="EMBL" id="MFC4297818.1"/>
    </source>
</evidence>
<dbReference type="SUPFAM" id="SSF111369">
    <property type="entry name" value="HlyD-like secretion proteins"/>
    <property type="match status" value="1"/>
</dbReference>
<evidence type="ECO:0000313" key="9">
    <source>
        <dbReference type="Proteomes" id="UP001595756"/>
    </source>
</evidence>
<dbReference type="PANTHER" id="PTHR30158">
    <property type="entry name" value="ACRA/E-RELATED COMPONENT OF DRUG EFFLUX TRANSPORTER"/>
    <property type="match status" value="1"/>
</dbReference>
<dbReference type="Proteomes" id="UP001595756">
    <property type="component" value="Unassembled WGS sequence"/>
</dbReference>
<feature type="coiled-coil region" evidence="3">
    <location>
        <begin position="149"/>
        <end position="176"/>
    </location>
</feature>
<evidence type="ECO:0000259" key="6">
    <source>
        <dbReference type="Pfam" id="PF25944"/>
    </source>
</evidence>
<dbReference type="Gene3D" id="2.40.50.100">
    <property type="match status" value="1"/>
</dbReference>
<protein>
    <submittedName>
        <fullName evidence="8">Efflux RND transporter periplasmic adaptor subunit</fullName>
    </submittedName>
</protein>
<feature type="domain" description="Multidrug resistance protein MdtA-like alpha-helical hairpin" evidence="4">
    <location>
        <begin position="112"/>
        <end position="180"/>
    </location>
</feature>
<evidence type="ECO:0000259" key="7">
    <source>
        <dbReference type="Pfam" id="PF25967"/>
    </source>
</evidence>
<evidence type="ECO:0000256" key="2">
    <source>
        <dbReference type="ARBA" id="ARBA00009477"/>
    </source>
</evidence>
<evidence type="ECO:0000256" key="3">
    <source>
        <dbReference type="SAM" id="Coils"/>
    </source>
</evidence>
<organism evidence="8 9">
    <name type="scientific">Castellaniella hirudinis</name>
    <dbReference type="NCBI Taxonomy" id="1144617"/>
    <lineage>
        <taxon>Bacteria</taxon>
        <taxon>Pseudomonadati</taxon>
        <taxon>Pseudomonadota</taxon>
        <taxon>Betaproteobacteria</taxon>
        <taxon>Burkholderiales</taxon>
        <taxon>Alcaligenaceae</taxon>
        <taxon>Castellaniella</taxon>
    </lineage>
</organism>
<dbReference type="InterPro" id="IPR058624">
    <property type="entry name" value="MdtA-like_HH"/>
</dbReference>
<evidence type="ECO:0000259" key="5">
    <source>
        <dbReference type="Pfam" id="PF25917"/>
    </source>
</evidence>
<accession>A0ABV8RXF4</accession>
<proteinExistence type="inferred from homology"/>
<dbReference type="InterPro" id="IPR058625">
    <property type="entry name" value="MdtA-like_BSH"/>
</dbReference>
<name>A0ABV8RXF4_9BURK</name>
<comment type="similarity">
    <text evidence="2">Belongs to the membrane fusion protein (MFP) (TC 8.A.1) family.</text>
</comment>
<gene>
    <name evidence="8" type="ORF">ACFO0J_07170</name>
</gene>
<dbReference type="InterPro" id="IPR058626">
    <property type="entry name" value="MdtA-like_b-barrel"/>
</dbReference>
<comment type="subcellular location">
    <subcellularLocation>
        <location evidence="1">Cell envelope</location>
    </subcellularLocation>
</comment>
<sequence length="405" mass="42734">MPSFQARHVALALAGLLLAGGVLLMRESVGTPAGGGKPPPAPAIQVDVATVRYQAITDWHEYSGRLEAVDRVEIRPLVSGTLTQVHFQDGALVRRGDPLFTIDPRPYQAAVDEAQAQLTAATAQAAYTGADLARAQRLLAGNAIARRDFEEKRNAAREASARVQAAQAALQSARLDLEHTRIVAPISGRVSKAEATEGNVVDRGNARPLTTMVSVSQLYASFEMDEQAFLGMNGAAATGAGATVPVSMGLANEQGYPRQGRLAFLDNSLDPQTGTIRVRALFDNPDGRLRPGLYARVRLGAGAPHEAVLLREQAIGTDQAKRFVMLVDAANTVSYREVTLGASREGWRVVQSGLAAGDQVVVNGLQRIRPGDTVQPTLVRADGSALAAGDAAPLPGPAPDAQHRS</sequence>
<reference evidence="9" key="1">
    <citation type="journal article" date="2019" name="Int. J. Syst. Evol. Microbiol.">
        <title>The Global Catalogue of Microorganisms (GCM) 10K type strain sequencing project: providing services to taxonomists for standard genome sequencing and annotation.</title>
        <authorList>
            <consortium name="The Broad Institute Genomics Platform"/>
            <consortium name="The Broad Institute Genome Sequencing Center for Infectious Disease"/>
            <person name="Wu L."/>
            <person name="Ma J."/>
        </authorList>
    </citation>
    <scope>NUCLEOTIDE SEQUENCE [LARGE SCALE GENOMIC DNA]</scope>
    <source>
        <strain evidence="9">CGMCC 1.19029</strain>
    </source>
</reference>
<dbReference type="Gene3D" id="2.40.420.20">
    <property type="match status" value="1"/>
</dbReference>
<feature type="domain" description="Multidrug resistance protein MdtA-like C-terminal permuted SH3" evidence="7">
    <location>
        <begin position="307"/>
        <end position="367"/>
    </location>
</feature>
<keyword evidence="9" id="KW-1185">Reference proteome</keyword>
<feature type="domain" description="Multidrug resistance protein MdtA-like barrel-sandwich hybrid" evidence="5">
    <location>
        <begin position="71"/>
        <end position="211"/>
    </location>
</feature>
<dbReference type="Pfam" id="PF25944">
    <property type="entry name" value="Beta-barrel_RND"/>
    <property type="match status" value="1"/>
</dbReference>
<dbReference type="EMBL" id="JBHSDY010000004">
    <property type="protein sequence ID" value="MFC4297818.1"/>
    <property type="molecule type" value="Genomic_DNA"/>
</dbReference>
<dbReference type="Pfam" id="PF25876">
    <property type="entry name" value="HH_MFP_RND"/>
    <property type="match status" value="1"/>
</dbReference>
<dbReference type="Gene3D" id="1.10.287.470">
    <property type="entry name" value="Helix hairpin bin"/>
    <property type="match status" value="1"/>
</dbReference>
<dbReference type="RefSeq" id="WP_376812384.1">
    <property type="nucleotide sequence ID" value="NZ_JBHSDY010000004.1"/>
</dbReference>
<keyword evidence="3" id="KW-0175">Coiled coil</keyword>
<dbReference type="Pfam" id="PF25917">
    <property type="entry name" value="BSH_RND"/>
    <property type="match status" value="1"/>
</dbReference>
<feature type="domain" description="Multidrug resistance protein MdtA-like beta-barrel" evidence="6">
    <location>
        <begin position="221"/>
        <end position="301"/>
    </location>
</feature>
<dbReference type="InterPro" id="IPR058627">
    <property type="entry name" value="MdtA-like_C"/>
</dbReference>
<dbReference type="Pfam" id="PF25967">
    <property type="entry name" value="RND-MFP_C"/>
    <property type="match status" value="1"/>
</dbReference>
<dbReference type="PANTHER" id="PTHR30158:SF10">
    <property type="entry name" value="CATION EFFLUX PUMP"/>
    <property type="match status" value="1"/>
</dbReference>
<dbReference type="NCBIfam" id="TIGR01730">
    <property type="entry name" value="RND_mfp"/>
    <property type="match status" value="1"/>
</dbReference>
<evidence type="ECO:0000256" key="1">
    <source>
        <dbReference type="ARBA" id="ARBA00004196"/>
    </source>
</evidence>
<dbReference type="Gene3D" id="2.40.30.170">
    <property type="match status" value="1"/>
</dbReference>
<comment type="caution">
    <text evidence="8">The sequence shown here is derived from an EMBL/GenBank/DDBJ whole genome shotgun (WGS) entry which is preliminary data.</text>
</comment>
<dbReference type="InterPro" id="IPR006143">
    <property type="entry name" value="RND_pump_MFP"/>
</dbReference>
<evidence type="ECO:0000259" key="4">
    <source>
        <dbReference type="Pfam" id="PF25876"/>
    </source>
</evidence>